<protein>
    <submittedName>
        <fullName evidence="1">Uncharacterized protein</fullName>
    </submittedName>
</protein>
<proteinExistence type="predicted"/>
<evidence type="ECO:0000313" key="1">
    <source>
        <dbReference type="EMBL" id="MEJ8822552.1"/>
    </source>
</evidence>
<accession>A0ABU8VXM9</accession>
<comment type="caution">
    <text evidence="1">The sequence shown here is derived from an EMBL/GenBank/DDBJ whole genome shotgun (WGS) entry which is preliminary data.</text>
</comment>
<evidence type="ECO:0000313" key="2">
    <source>
        <dbReference type="Proteomes" id="UP001363010"/>
    </source>
</evidence>
<name>A0ABU8VXM9_9BURK</name>
<dbReference type="Proteomes" id="UP001363010">
    <property type="component" value="Unassembled WGS sequence"/>
</dbReference>
<organism evidence="1 2">
    <name type="scientific">Variovorax humicola</name>
    <dbReference type="NCBI Taxonomy" id="1769758"/>
    <lineage>
        <taxon>Bacteria</taxon>
        <taxon>Pseudomonadati</taxon>
        <taxon>Pseudomonadota</taxon>
        <taxon>Betaproteobacteria</taxon>
        <taxon>Burkholderiales</taxon>
        <taxon>Comamonadaceae</taxon>
        <taxon>Variovorax</taxon>
    </lineage>
</organism>
<dbReference type="EMBL" id="JBBKZV010000005">
    <property type="protein sequence ID" value="MEJ8822552.1"/>
    <property type="molecule type" value="Genomic_DNA"/>
</dbReference>
<gene>
    <name evidence="1" type="ORF">WKW80_10975</name>
</gene>
<dbReference type="RefSeq" id="WP_340363598.1">
    <property type="nucleotide sequence ID" value="NZ_JBBKZV010000005.1"/>
</dbReference>
<reference evidence="1 2" key="1">
    <citation type="submission" date="2024-03" db="EMBL/GenBank/DDBJ databases">
        <title>Novel species of the genus Variovorax.</title>
        <authorList>
            <person name="Liu Q."/>
            <person name="Xin Y.-H."/>
        </authorList>
    </citation>
    <scope>NUCLEOTIDE SEQUENCE [LARGE SCALE GENOMIC DNA]</scope>
    <source>
        <strain evidence="1 2">KACC 18501</strain>
    </source>
</reference>
<sequence>MAQRWTLVEWREGQRRGPAGKLYVMGVSVRCAAGFVLVEKV</sequence>
<keyword evidence="2" id="KW-1185">Reference proteome</keyword>